<dbReference type="SUPFAM" id="SSF64268">
    <property type="entry name" value="PX domain"/>
    <property type="match status" value="1"/>
</dbReference>
<name>A0A4Y2BST6_ARAVE</name>
<accession>A0A4Y2BST6</accession>
<keyword evidence="4" id="KW-1185">Reference proteome</keyword>
<dbReference type="Proteomes" id="UP000499080">
    <property type="component" value="Unassembled WGS sequence"/>
</dbReference>
<dbReference type="OrthoDB" id="6433718at2759"/>
<dbReference type="AlphaFoldDB" id="A0A4Y2BST6"/>
<feature type="domain" description="PX" evidence="2">
    <location>
        <begin position="55"/>
        <end position="192"/>
    </location>
</feature>
<evidence type="ECO:0000256" key="1">
    <source>
        <dbReference type="SAM" id="MobiDB-lite"/>
    </source>
</evidence>
<proteinExistence type="predicted"/>
<comment type="caution">
    <text evidence="3">The sequence shown here is derived from an EMBL/GenBank/DDBJ whole genome shotgun (WGS) entry which is preliminary data.</text>
</comment>
<dbReference type="GO" id="GO:0035091">
    <property type="term" value="F:phosphatidylinositol binding"/>
    <property type="evidence" value="ECO:0007669"/>
    <property type="project" value="InterPro"/>
</dbReference>
<evidence type="ECO:0000313" key="4">
    <source>
        <dbReference type="Proteomes" id="UP000499080"/>
    </source>
</evidence>
<dbReference type="PROSITE" id="PS50195">
    <property type="entry name" value="PX"/>
    <property type="match status" value="1"/>
</dbReference>
<sequence>MYEEEELMSEEEKPLLADDSGRSSADESESGLRSIPYSRILPQCLPFEDTTLKRLVPGCGITVSIQDAYYKDKKCWYALDLQHGCFRWSVMKRFHDFLFLHQKLQVYRTLLALQLPEIKLEKDRRRPSVVLRNSKVPKVPTFPLTTDVVKRRKDLTWRMAALESYLQSVLDVSNFRNLPETLEFLEIGPLAFVGELGPKSKEGFVKRRCNRRDTGCGYFGQFCGLHVCSFWKER</sequence>
<dbReference type="Gene3D" id="3.30.1520.10">
    <property type="entry name" value="Phox-like domain"/>
    <property type="match status" value="1"/>
</dbReference>
<dbReference type="Pfam" id="PF00787">
    <property type="entry name" value="PX"/>
    <property type="match status" value="1"/>
</dbReference>
<feature type="region of interest" description="Disordered" evidence="1">
    <location>
        <begin position="1"/>
        <end position="31"/>
    </location>
</feature>
<organism evidence="3 4">
    <name type="scientific">Araneus ventricosus</name>
    <name type="common">Orbweaver spider</name>
    <name type="synonym">Epeira ventricosa</name>
    <dbReference type="NCBI Taxonomy" id="182803"/>
    <lineage>
        <taxon>Eukaryota</taxon>
        <taxon>Metazoa</taxon>
        <taxon>Ecdysozoa</taxon>
        <taxon>Arthropoda</taxon>
        <taxon>Chelicerata</taxon>
        <taxon>Arachnida</taxon>
        <taxon>Araneae</taxon>
        <taxon>Araneomorphae</taxon>
        <taxon>Entelegynae</taxon>
        <taxon>Araneoidea</taxon>
        <taxon>Araneidae</taxon>
        <taxon>Araneus</taxon>
    </lineage>
</organism>
<feature type="compositionally biased region" description="Basic and acidic residues" evidence="1">
    <location>
        <begin position="10"/>
        <end position="25"/>
    </location>
</feature>
<evidence type="ECO:0000259" key="2">
    <source>
        <dbReference type="PROSITE" id="PS50195"/>
    </source>
</evidence>
<protein>
    <recommendedName>
        <fullName evidence="2">PX domain-containing protein</fullName>
    </recommendedName>
</protein>
<dbReference type="EMBL" id="BGPR01000107">
    <property type="protein sequence ID" value="GBL95013.1"/>
    <property type="molecule type" value="Genomic_DNA"/>
</dbReference>
<evidence type="ECO:0000313" key="3">
    <source>
        <dbReference type="EMBL" id="GBL95013.1"/>
    </source>
</evidence>
<reference evidence="3 4" key="1">
    <citation type="journal article" date="2019" name="Sci. Rep.">
        <title>Orb-weaving spider Araneus ventricosus genome elucidates the spidroin gene catalogue.</title>
        <authorList>
            <person name="Kono N."/>
            <person name="Nakamura H."/>
            <person name="Ohtoshi R."/>
            <person name="Moran D.A.P."/>
            <person name="Shinohara A."/>
            <person name="Yoshida Y."/>
            <person name="Fujiwara M."/>
            <person name="Mori M."/>
            <person name="Tomita M."/>
            <person name="Arakawa K."/>
        </authorList>
    </citation>
    <scope>NUCLEOTIDE SEQUENCE [LARGE SCALE GENOMIC DNA]</scope>
</reference>
<dbReference type="InterPro" id="IPR001683">
    <property type="entry name" value="PX_dom"/>
</dbReference>
<gene>
    <name evidence="3" type="ORF">AVEN_187519_1</name>
</gene>
<dbReference type="InterPro" id="IPR036871">
    <property type="entry name" value="PX_dom_sf"/>
</dbReference>